<dbReference type="EMBL" id="HBUF01360040">
    <property type="protein sequence ID" value="CAG6720186.1"/>
    <property type="molecule type" value="Transcribed_RNA"/>
</dbReference>
<feature type="domain" description="Protein RED C-terminal" evidence="6">
    <location>
        <begin position="403"/>
        <end position="510"/>
    </location>
</feature>
<dbReference type="EMBL" id="HBUF01137292">
    <property type="protein sequence ID" value="CAG6645533.1"/>
    <property type="molecule type" value="Transcribed_RNA"/>
</dbReference>
<feature type="region of interest" description="Disordered" evidence="5">
    <location>
        <begin position="91"/>
        <end position="128"/>
    </location>
</feature>
<feature type="compositionally biased region" description="Basic and acidic residues" evidence="5">
    <location>
        <begin position="42"/>
        <end position="66"/>
    </location>
</feature>
<comment type="subcellular location">
    <subcellularLocation>
        <location evidence="1">Nucleus</location>
    </subcellularLocation>
</comment>
<feature type="domain" description="RED-like N-terminal" evidence="7">
    <location>
        <begin position="70"/>
        <end position="308"/>
    </location>
</feature>
<organism evidence="8">
    <name type="scientific">Cacopsylla melanoneura</name>
    <dbReference type="NCBI Taxonomy" id="428564"/>
    <lineage>
        <taxon>Eukaryota</taxon>
        <taxon>Metazoa</taxon>
        <taxon>Ecdysozoa</taxon>
        <taxon>Arthropoda</taxon>
        <taxon>Hexapoda</taxon>
        <taxon>Insecta</taxon>
        <taxon>Pterygota</taxon>
        <taxon>Neoptera</taxon>
        <taxon>Paraneoptera</taxon>
        <taxon>Hemiptera</taxon>
        <taxon>Sternorrhyncha</taxon>
        <taxon>Psylloidea</taxon>
        <taxon>Psyllidae</taxon>
        <taxon>Psyllinae</taxon>
        <taxon>Cacopsylla</taxon>
    </lineage>
</organism>
<dbReference type="GO" id="GO:0005634">
    <property type="term" value="C:nucleus"/>
    <property type="evidence" value="ECO:0007669"/>
    <property type="project" value="UniProtKB-SubCell"/>
</dbReference>
<dbReference type="EMBL" id="HBUF01295837">
    <property type="protein sequence ID" value="CAG6690089.1"/>
    <property type="molecule type" value="Transcribed_RNA"/>
</dbReference>
<evidence type="ECO:0000256" key="4">
    <source>
        <dbReference type="ARBA" id="ARBA00023242"/>
    </source>
</evidence>
<keyword evidence="4" id="KW-0539">Nucleus</keyword>
<feature type="compositionally biased region" description="Low complexity" evidence="5">
    <location>
        <begin position="356"/>
        <end position="373"/>
    </location>
</feature>
<dbReference type="InterPro" id="IPR012492">
    <property type="entry name" value="RED_C"/>
</dbReference>
<feature type="compositionally biased region" description="Basic and acidic residues" evidence="5">
    <location>
        <begin position="91"/>
        <end position="104"/>
    </location>
</feature>
<dbReference type="InterPro" id="IPR039896">
    <property type="entry name" value="Red-like"/>
</dbReference>
<feature type="compositionally biased region" description="Low complexity" evidence="5">
    <location>
        <begin position="28"/>
        <end position="41"/>
    </location>
</feature>
<feature type="region of interest" description="Disordered" evidence="5">
    <location>
        <begin position="180"/>
        <end position="202"/>
    </location>
</feature>
<name>A0A8D8V705_9HEMI</name>
<reference evidence="8" key="1">
    <citation type="submission" date="2021-05" db="EMBL/GenBank/DDBJ databases">
        <authorList>
            <person name="Alioto T."/>
            <person name="Alioto T."/>
            <person name="Gomez Garrido J."/>
        </authorList>
    </citation>
    <scope>NUCLEOTIDE SEQUENCE</scope>
</reference>
<accession>A0A8D8V705</accession>
<dbReference type="InterPro" id="IPR012916">
    <property type="entry name" value="RED_N"/>
</dbReference>
<proteinExistence type="inferred from homology"/>
<feature type="region of interest" description="Disordered" evidence="5">
    <location>
        <begin position="325"/>
        <end position="388"/>
    </location>
</feature>
<comment type="similarity">
    <text evidence="2">Belongs to the RED family.</text>
</comment>
<dbReference type="PANTHER" id="PTHR12765">
    <property type="entry name" value="RED PROTEIN IK FACTOR CYTOKINE IK"/>
    <property type="match status" value="1"/>
</dbReference>
<feature type="region of interest" description="Disordered" evidence="5">
    <location>
        <begin position="1"/>
        <end position="72"/>
    </location>
</feature>
<dbReference type="AlphaFoldDB" id="A0A8D8V705"/>
<dbReference type="EMBL" id="HBUF01360039">
    <property type="protein sequence ID" value="CAG6720185.1"/>
    <property type="molecule type" value="Transcribed_RNA"/>
</dbReference>
<dbReference type="EMBL" id="HBUF01295836">
    <property type="protein sequence ID" value="CAG6690088.1"/>
    <property type="molecule type" value="Transcribed_RNA"/>
</dbReference>
<evidence type="ECO:0000256" key="2">
    <source>
        <dbReference type="ARBA" id="ARBA00006660"/>
    </source>
</evidence>
<dbReference type="EMBL" id="HBUF01295835">
    <property type="protein sequence ID" value="CAG6690087.1"/>
    <property type="molecule type" value="Transcribed_RNA"/>
</dbReference>
<sequence length="521" mass="59000">MSEHNSSLEDFGSQRLTNDDFRRLLATPRSSFPQTPSSSSHLSERSSVFKEPKLEDGSTEVLDKAEQRKKRKSFYAKLKKQEDDKLAELAEKYRDRAKERRDGNQTELDPMTASSGYRAVAPDIKSTQDAAERRRQLIQESKFLGGDMEHTHLVKGLDYALLQKVRSEIQNKEIEQEEEMEKIVSKPKKGEKGEGGGREREKVVATVEEEDIQFKTRMGKSVYKIVLGNRQVERNPFFAPGRMAYVIDMQDEMIDTDIPTTLIRSLSDVKAVEDKPTLTTNDIVINKLAQILSYLRQGPKASKKHLRKNKLDRATMLDEPIYPDAGDYIPSVPSHKNSKQNQHQDDRKKIMSNLFNNNNNSTAKTPAGPAPATQNNESTATSQMPSSRAANLLSRLAVEPTGYAECYPGLDEMQDAIDDSDDEVDYTKMDLGNKKGPIGRWDFDTAEEYSTYMNNKEALPKAAFQYGVKMADGRRTRKFNKEKNERAELDREWNKIQNIISKRKPNEGGGGGGPAFKVPKY</sequence>
<feature type="compositionally biased region" description="Basic and acidic residues" evidence="5">
    <location>
        <begin position="181"/>
        <end position="202"/>
    </location>
</feature>
<protein>
    <submittedName>
        <fullName evidence="8">Protein Red</fullName>
    </submittedName>
</protein>
<evidence type="ECO:0000256" key="1">
    <source>
        <dbReference type="ARBA" id="ARBA00004123"/>
    </source>
</evidence>
<evidence type="ECO:0000256" key="3">
    <source>
        <dbReference type="ARBA" id="ARBA00022737"/>
    </source>
</evidence>
<evidence type="ECO:0000256" key="5">
    <source>
        <dbReference type="SAM" id="MobiDB-lite"/>
    </source>
</evidence>
<dbReference type="EMBL" id="HBUF01137291">
    <property type="protein sequence ID" value="CAG6645531.1"/>
    <property type="molecule type" value="Transcribed_RNA"/>
</dbReference>
<dbReference type="Pfam" id="PF07808">
    <property type="entry name" value="RED_N"/>
    <property type="match status" value="1"/>
</dbReference>
<evidence type="ECO:0000313" key="8">
    <source>
        <dbReference type="EMBL" id="CAG6720186.1"/>
    </source>
</evidence>
<evidence type="ECO:0000259" key="6">
    <source>
        <dbReference type="Pfam" id="PF07807"/>
    </source>
</evidence>
<keyword evidence="3" id="KW-0677">Repeat</keyword>
<dbReference type="Pfam" id="PF07807">
    <property type="entry name" value="RED_C"/>
    <property type="match status" value="1"/>
</dbReference>
<feature type="compositionally biased region" description="Polar residues" evidence="5">
    <location>
        <begin position="374"/>
        <end position="388"/>
    </location>
</feature>
<evidence type="ECO:0000259" key="7">
    <source>
        <dbReference type="Pfam" id="PF07808"/>
    </source>
</evidence>
<dbReference type="EMBL" id="HBUF01360038">
    <property type="protein sequence ID" value="CAG6720184.1"/>
    <property type="molecule type" value="Transcribed_RNA"/>
</dbReference>
<dbReference type="EMBL" id="HBUF01137293">
    <property type="protein sequence ID" value="CAG6645535.1"/>
    <property type="molecule type" value="Transcribed_RNA"/>
</dbReference>
<feature type="region of interest" description="Disordered" evidence="5">
    <location>
        <begin position="500"/>
        <end position="521"/>
    </location>
</feature>